<protein>
    <submittedName>
        <fullName evidence="1">Uncharacterized protein</fullName>
    </submittedName>
</protein>
<organism evidence="1 2">
    <name type="scientific">Dipteronia dyeriana</name>
    <dbReference type="NCBI Taxonomy" id="168575"/>
    <lineage>
        <taxon>Eukaryota</taxon>
        <taxon>Viridiplantae</taxon>
        <taxon>Streptophyta</taxon>
        <taxon>Embryophyta</taxon>
        <taxon>Tracheophyta</taxon>
        <taxon>Spermatophyta</taxon>
        <taxon>Magnoliopsida</taxon>
        <taxon>eudicotyledons</taxon>
        <taxon>Gunneridae</taxon>
        <taxon>Pentapetalae</taxon>
        <taxon>rosids</taxon>
        <taxon>malvids</taxon>
        <taxon>Sapindales</taxon>
        <taxon>Sapindaceae</taxon>
        <taxon>Hippocastanoideae</taxon>
        <taxon>Acereae</taxon>
        <taxon>Dipteronia</taxon>
    </lineage>
</organism>
<evidence type="ECO:0000313" key="1">
    <source>
        <dbReference type="EMBL" id="KAK2665533.1"/>
    </source>
</evidence>
<name>A0AAE0CWR5_9ROSI</name>
<keyword evidence="2" id="KW-1185">Reference proteome</keyword>
<dbReference type="EMBL" id="JANJYI010000001">
    <property type="protein sequence ID" value="KAK2665533.1"/>
    <property type="molecule type" value="Genomic_DNA"/>
</dbReference>
<comment type="caution">
    <text evidence="1">The sequence shown here is derived from an EMBL/GenBank/DDBJ whole genome shotgun (WGS) entry which is preliminary data.</text>
</comment>
<proteinExistence type="predicted"/>
<evidence type="ECO:0000313" key="2">
    <source>
        <dbReference type="Proteomes" id="UP001280121"/>
    </source>
</evidence>
<sequence>MDGPVNIQKLTNFANLLLNSITSAKDRTRETTSPSRLFTKTARCCLNRNMLNDRDYQVNADKLLGKKLVMCCPPQCVEMVLECSDNYRFFNVSEKRIPHYPQSLPLEPRRLQELYVATNWNVF</sequence>
<accession>A0AAE0CWR5</accession>
<dbReference type="Proteomes" id="UP001280121">
    <property type="component" value="Unassembled WGS sequence"/>
</dbReference>
<reference evidence="1" key="1">
    <citation type="journal article" date="2023" name="Plant J.">
        <title>Genome sequences and population genomics provide insights into the demographic history, inbreeding, and mutation load of two 'living fossil' tree species of Dipteronia.</title>
        <authorList>
            <person name="Feng Y."/>
            <person name="Comes H.P."/>
            <person name="Chen J."/>
            <person name="Zhu S."/>
            <person name="Lu R."/>
            <person name="Zhang X."/>
            <person name="Li P."/>
            <person name="Qiu J."/>
            <person name="Olsen K.M."/>
            <person name="Qiu Y."/>
        </authorList>
    </citation>
    <scope>NUCLEOTIDE SEQUENCE</scope>
    <source>
        <strain evidence="1">KIB01</strain>
    </source>
</reference>
<dbReference type="AlphaFoldDB" id="A0AAE0CWR5"/>
<gene>
    <name evidence="1" type="ORF">Ddye_004107</name>
</gene>